<evidence type="ECO:0000256" key="1">
    <source>
        <dbReference type="SAM" id="SignalP"/>
    </source>
</evidence>
<dbReference type="RefSeq" id="WP_013010837.1">
    <property type="nucleotide sequence ID" value="NC_013943.1"/>
</dbReference>
<dbReference type="InParanoid" id="D4H8H4"/>
<dbReference type="PaxDb" id="522772-Dacet_1554"/>
<dbReference type="EMBL" id="CP001968">
    <property type="protein sequence ID" value="ADD68323.1"/>
    <property type="molecule type" value="Genomic_DNA"/>
</dbReference>
<dbReference type="eggNOG" id="COG3018">
    <property type="taxonomic scope" value="Bacteria"/>
</dbReference>
<organism evidence="2 3">
    <name type="scientific">Denitrovibrio acetiphilus (strain DSM 12809 / NBRC 114555 / N2460)</name>
    <dbReference type="NCBI Taxonomy" id="522772"/>
    <lineage>
        <taxon>Bacteria</taxon>
        <taxon>Pseudomonadati</taxon>
        <taxon>Deferribacterota</taxon>
        <taxon>Deferribacteres</taxon>
        <taxon>Deferribacterales</taxon>
        <taxon>Geovibrionaceae</taxon>
        <taxon>Denitrovibrio</taxon>
    </lineage>
</organism>
<evidence type="ECO:0000313" key="2">
    <source>
        <dbReference type="EMBL" id="ADD68323.1"/>
    </source>
</evidence>
<dbReference type="Gene3D" id="3.30.1660.40">
    <property type="entry name" value="FlgT, N-terminal domain"/>
    <property type="match status" value="1"/>
</dbReference>
<dbReference type="STRING" id="522772.Dacet_1554"/>
<evidence type="ECO:0008006" key="4">
    <source>
        <dbReference type="Google" id="ProtNLM"/>
    </source>
</evidence>
<proteinExistence type="predicted"/>
<dbReference type="InterPro" id="IPR038180">
    <property type="entry name" value="FlgT_N_sf"/>
</dbReference>
<dbReference type="KEGG" id="dap:Dacet_1554"/>
<dbReference type="OrthoDB" id="5395723at2"/>
<accession>D4H8H4</accession>
<gene>
    <name evidence="2" type="ordered locus">Dacet_1554</name>
</gene>
<protein>
    <recommendedName>
        <fullName evidence="4">Flagellar assembly protein T N-terminal domain-containing protein</fullName>
    </recommendedName>
</protein>
<sequence length="368" mass="39661" precursor="true">MKKFILAVFMVITATVAFAVPVTVTSIGEADIIGGDKASAKLQAVARAKWAAMEEASGVRVKSDTIVQNAMLVDEAIKSEVSGIIQSYKITGEEEDGNLYRVMISAVIVPEKAKNAVGMIAKNTSVAVMIPVVFPDKHVEETNILTETVINQLTMQQMEVVDIASSAGTSLSTLDNAMQTNNYMAMRDIAVKSLAGTLLIGKVETATTASEGTDTGYGVSLPFNVVTGRLTYRLLTQQNGNSRILASGFLAAKGMGASLTDATNQMMQNMNREVSQTLISIVMEKVKGANNKSVSVQLLGNPSLADLMELKQMLSYTAWVLDVQERSADMLAVSYPEKTLYLATAINSKPNYKVEKLTDYSILVKKLY</sequence>
<reference evidence="2 3" key="1">
    <citation type="journal article" date="2010" name="Stand. Genomic Sci.">
        <title>Complete genome sequence of Denitrovibrio acetiphilus type strain (N2460).</title>
        <authorList>
            <person name="Kiss H."/>
            <person name="Lang E."/>
            <person name="Lapidus A."/>
            <person name="Copeland A."/>
            <person name="Nolan M."/>
            <person name="Glavina Del Rio T."/>
            <person name="Chen F."/>
            <person name="Lucas S."/>
            <person name="Tice H."/>
            <person name="Cheng J.F."/>
            <person name="Han C."/>
            <person name="Goodwin L."/>
            <person name="Pitluck S."/>
            <person name="Liolios K."/>
            <person name="Pati A."/>
            <person name="Ivanova N."/>
            <person name="Mavromatis K."/>
            <person name="Chen A."/>
            <person name="Palaniappan K."/>
            <person name="Land M."/>
            <person name="Hauser L."/>
            <person name="Chang Y.J."/>
            <person name="Jeffries C.D."/>
            <person name="Detter J.C."/>
            <person name="Brettin T."/>
            <person name="Spring S."/>
            <person name="Rohde M."/>
            <person name="Goker M."/>
            <person name="Woyke T."/>
            <person name="Bristow J."/>
            <person name="Eisen J.A."/>
            <person name="Markowitz V."/>
            <person name="Hugenholtz P."/>
            <person name="Kyrpides N.C."/>
            <person name="Klenk H.P."/>
        </authorList>
    </citation>
    <scope>NUCLEOTIDE SEQUENCE [LARGE SCALE GENOMIC DNA]</scope>
    <source>
        <strain evidence="3">DSM 12809 / NBRC 114555 / N2460</strain>
    </source>
</reference>
<name>D4H8H4_DENA2</name>
<dbReference type="HOGENOM" id="CLU_751599_0_0_0"/>
<dbReference type="Proteomes" id="UP000002012">
    <property type="component" value="Chromosome"/>
</dbReference>
<keyword evidence="1" id="KW-0732">Signal</keyword>
<feature type="signal peptide" evidence="1">
    <location>
        <begin position="1"/>
        <end position="19"/>
    </location>
</feature>
<evidence type="ECO:0000313" key="3">
    <source>
        <dbReference type="Proteomes" id="UP000002012"/>
    </source>
</evidence>
<keyword evidence="3" id="KW-1185">Reference proteome</keyword>
<dbReference type="AlphaFoldDB" id="D4H8H4"/>
<feature type="chain" id="PRO_5003057827" description="Flagellar assembly protein T N-terminal domain-containing protein" evidence="1">
    <location>
        <begin position="20"/>
        <end position="368"/>
    </location>
</feature>